<evidence type="ECO:0000256" key="3">
    <source>
        <dbReference type="ARBA" id="ARBA00006427"/>
    </source>
</evidence>
<proteinExistence type="inferred from homology"/>
<dbReference type="InterPro" id="IPR016024">
    <property type="entry name" value="ARM-type_fold"/>
</dbReference>
<name>K0KG43_WICCF</name>
<protein>
    <recommendedName>
        <fullName evidence="6">Pre-rRNA-processing protein</fullName>
    </recommendedName>
</protein>
<dbReference type="STRING" id="1206466.K0KG43"/>
<dbReference type="GO" id="GO:0120330">
    <property type="term" value="C:rixosome complex"/>
    <property type="evidence" value="ECO:0007669"/>
    <property type="project" value="UniProtKB-UniRule"/>
</dbReference>
<organism evidence="8 9">
    <name type="scientific">Wickerhamomyces ciferrii (strain ATCC 14091 / BCRC 22168 / CBS 111 / JCM 3599 / NBRC 0793 / NRRL Y-1031 F-60-10)</name>
    <name type="common">Yeast</name>
    <name type="synonym">Pichia ciferrii</name>
    <dbReference type="NCBI Taxonomy" id="1206466"/>
    <lineage>
        <taxon>Eukaryota</taxon>
        <taxon>Fungi</taxon>
        <taxon>Dikarya</taxon>
        <taxon>Ascomycota</taxon>
        <taxon>Saccharomycotina</taxon>
        <taxon>Saccharomycetes</taxon>
        <taxon>Phaffomycetales</taxon>
        <taxon>Wickerhamomycetaceae</taxon>
        <taxon>Wickerhamomyces</taxon>
    </lineage>
</organism>
<dbReference type="AlphaFoldDB" id="K0KG43"/>
<evidence type="ECO:0000256" key="6">
    <source>
        <dbReference type="RuleBase" id="RU368021"/>
    </source>
</evidence>
<dbReference type="Proteomes" id="UP000009328">
    <property type="component" value="Unassembled WGS sequence"/>
</dbReference>
<dbReference type="Pfam" id="PF12333">
    <property type="entry name" value="Ipi1_N"/>
    <property type="match status" value="1"/>
</dbReference>
<keyword evidence="9" id="KW-1185">Reference proteome</keyword>
<dbReference type="HOGENOM" id="CLU_050252_2_0_1"/>
<accession>K0KG43</accession>
<dbReference type="PANTHER" id="PTHR16056">
    <property type="entry name" value="REGULATOR OF MICROTUBULE DYNAMICS PROTEIN"/>
    <property type="match status" value="1"/>
</dbReference>
<keyword evidence="6" id="KW-0690">Ribosome biogenesis</keyword>
<dbReference type="FunCoup" id="K0KG43">
    <property type="interactions" value="262"/>
</dbReference>
<dbReference type="InParanoid" id="K0KG43"/>
<keyword evidence="6" id="KW-0698">rRNA processing</keyword>
<dbReference type="GO" id="GO:0006364">
    <property type="term" value="P:rRNA processing"/>
    <property type="evidence" value="ECO:0007669"/>
    <property type="project" value="UniProtKB-UniRule"/>
</dbReference>
<evidence type="ECO:0000256" key="1">
    <source>
        <dbReference type="ARBA" id="ARBA00002355"/>
    </source>
</evidence>
<dbReference type="Gene3D" id="1.25.10.10">
    <property type="entry name" value="Leucine-rich Repeat Variant"/>
    <property type="match status" value="1"/>
</dbReference>
<evidence type="ECO:0000313" key="8">
    <source>
        <dbReference type="EMBL" id="CCH44125.1"/>
    </source>
</evidence>
<keyword evidence="5 6" id="KW-0539">Nucleus</keyword>
<evidence type="ECO:0000256" key="5">
    <source>
        <dbReference type="ARBA" id="ARBA00023242"/>
    </source>
</evidence>
<evidence type="ECO:0000259" key="7">
    <source>
        <dbReference type="Pfam" id="PF12333"/>
    </source>
</evidence>
<dbReference type="SUPFAM" id="SSF48371">
    <property type="entry name" value="ARM repeat"/>
    <property type="match status" value="1"/>
</dbReference>
<dbReference type="eggNOG" id="KOG2149">
    <property type="taxonomic scope" value="Eukaryota"/>
</dbReference>
<gene>
    <name evidence="8" type="ORF">BN7_3683</name>
</gene>
<dbReference type="EMBL" id="CAIF01000108">
    <property type="protein sequence ID" value="CCH44125.1"/>
    <property type="molecule type" value="Genomic_DNA"/>
</dbReference>
<reference evidence="8 9" key="1">
    <citation type="journal article" date="2012" name="Eukaryot. Cell">
        <title>Draft genome sequence of Wickerhamomyces ciferrii NRRL Y-1031 F-60-10.</title>
        <authorList>
            <person name="Schneider J."/>
            <person name="Andrea H."/>
            <person name="Blom J."/>
            <person name="Jaenicke S."/>
            <person name="Ruckert C."/>
            <person name="Schorsch C."/>
            <person name="Szczepanowski R."/>
            <person name="Farwick M."/>
            <person name="Goesmann A."/>
            <person name="Puhler A."/>
            <person name="Schaffer S."/>
            <person name="Tauch A."/>
            <person name="Kohler T."/>
            <person name="Brinkrolf K."/>
        </authorList>
    </citation>
    <scope>NUCLEOTIDE SEQUENCE [LARGE SCALE GENOMIC DNA]</scope>
    <source>
        <strain evidence="9">ATCC 14091 / BCRC 22168 / CBS 111 / JCM 3599 / NBRC 0793 / NRRL Y-1031 F-60-10</strain>
    </source>
</reference>
<feature type="domain" description="Pre-rRNA-processing protein Ipi1 N-terminal" evidence="7">
    <location>
        <begin position="118"/>
        <end position="215"/>
    </location>
</feature>
<evidence type="ECO:0000313" key="9">
    <source>
        <dbReference type="Proteomes" id="UP000009328"/>
    </source>
</evidence>
<comment type="caution">
    <text evidence="8">The sequence shown here is derived from an EMBL/GenBank/DDBJ whole genome shotgun (WGS) entry which is preliminary data.</text>
</comment>
<dbReference type="InterPro" id="IPR011989">
    <property type="entry name" value="ARM-like"/>
</dbReference>
<comment type="subcellular location">
    <subcellularLocation>
        <location evidence="2 6">Nucleus</location>
    </subcellularLocation>
</comment>
<dbReference type="InterPro" id="IPR024679">
    <property type="entry name" value="Ipi1_N"/>
</dbReference>
<sequence>MGSTKKQKEKKKDFQLKVGKTKAKPSNFTDTSFVAKILSKRNLDQETDLIKRLSLVKHHASTTRKETLIYIQEHLPENPSLYKQILNAVVPLIIDQSRSVRSALIDLLVHASEKQPNLMELHTRSIILFVHSAMTHIVPDIRNDSTKFLDVLIKFGPDSLVRSAWVKTLKSYFGLLSWTLNDTKQSVSLAITSSSVTNSSNKTKKQSLDSLIKFINTGCFPDESASGKQKIVLTSHPLTTKYLIPVTPQPFAHLKLFTVELSSKTNKNTTDNTIDLNTISCEDYLTRKKVLIEYFIPQIRKNSKNLVKEGGEVGKSAHTLLSVCDKVEESMKSTDL</sequence>
<evidence type="ECO:0000256" key="4">
    <source>
        <dbReference type="ARBA" id="ARBA00011141"/>
    </source>
</evidence>
<comment type="similarity">
    <text evidence="3 6">Belongs to the IPI1/TEX10 family.</text>
</comment>
<comment type="subunit">
    <text evidence="4">Component of the RIX1 complex, composed of IPI1, RIX1/IPI2 and IPI3 in a 1:2:2 stoichiometry. The complex interacts (via RIX1) with MDN1 (via its hexameric AAA ATPase ring) and the pre-60S ribosome particles.</text>
</comment>
<evidence type="ECO:0000256" key="2">
    <source>
        <dbReference type="ARBA" id="ARBA00004123"/>
    </source>
</evidence>
<dbReference type="PANTHER" id="PTHR16056:SF2">
    <property type="entry name" value="TESTIS-EXPRESSED PROTEIN 10"/>
    <property type="match status" value="1"/>
</dbReference>
<comment type="function">
    <text evidence="1 6">Component of the RIX1 complex required for processing of ITS2 sequences from 35S pre-rRNA.</text>
</comment>
<dbReference type="GO" id="GO:0005634">
    <property type="term" value="C:nucleus"/>
    <property type="evidence" value="ECO:0007669"/>
    <property type="project" value="UniProtKB-SubCell"/>
</dbReference>